<comment type="subcellular location">
    <subcellularLocation>
        <location evidence="1">Cell membrane</location>
        <topology evidence="1">Multi-pass membrane protein</topology>
    </subcellularLocation>
</comment>
<protein>
    <submittedName>
        <fullName evidence="9">MFS transporter</fullName>
    </submittedName>
</protein>
<dbReference type="RefSeq" id="WP_198317986.1">
    <property type="nucleotide sequence ID" value="NZ_BLWG01000453.1"/>
</dbReference>
<dbReference type="InterPro" id="IPR036259">
    <property type="entry name" value="MFS_trans_sf"/>
</dbReference>
<keyword evidence="10" id="KW-1185">Reference proteome</keyword>
<dbReference type="Proteomes" id="UP001446337">
    <property type="component" value="Chromosome"/>
</dbReference>
<feature type="transmembrane region" description="Helical" evidence="7">
    <location>
        <begin position="27"/>
        <end position="51"/>
    </location>
</feature>
<keyword evidence="2" id="KW-0813">Transport</keyword>
<evidence type="ECO:0000256" key="3">
    <source>
        <dbReference type="ARBA" id="ARBA00022475"/>
    </source>
</evidence>
<feature type="transmembrane region" description="Helical" evidence="7">
    <location>
        <begin position="341"/>
        <end position="361"/>
    </location>
</feature>
<evidence type="ECO:0000259" key="8">
    <source>
        <dbReference type="PROSITE" id="PS50850"/>
    </source>
</evidence>
<evidence type="ECO:0000313" key="9">
    <source>
        <dbReference type="EMBL" id="XAN15035.1"/>
    </source>
</evidence>
<dbReference type="InterPro" id="IPR020846">
    <property type="entry name" value="MFS_dom"/>
</dbReference>
<evidence type="ECO:0000313" key="10">
    <source>
        <dbReference type="Proteomes" id="UP001446337"/>
    </source>
</evidence>
<proteinExistence type="predicted"/>
<keyword evidence="4 7" id="KW-0812">Transmembrane</keyword>
<dbReference type="Pfam" id="PF07690">
    <property type="entry name" value="MFS_1"/>
    <property type="match status" value="1"/>
</dbReference>
<dbReference type="InterPro" id="IPR011701">
    <property type="entry name" value="MFS"/>
</dbReference>
<dbReference type="CDD" id="cd17369">
    <property type="entry name" value="MFS_ShiA_like"/>
    <property type="match status" value="1"/>
</dbReference>
<dbReference type="InterPro" id="IPR005828">
    <property type="entry name" value="MFS_sugar_transport-like"/>
</dbReference>
<feature type="transmembrane region" description="Helical" evidence="7">
    <location>
        <begin position="63"/>
        <end position="86"/>
    </location>
</feature>
<dbReference type="GeneID" id="92843244"/>
<feature type="transmembrane region" description="Helical" evidence="7">
    <location>
        <begin position="287"/>
        <end position="306"/>
    </location>
</feature>
<evidence type="ECO:0000256" key="4">
    <source>
        <dbReference type="ARBA" id="ARBA00022692"/>
    </source>
</evidence>
<feature type="transmembrane region" description="Helical" evidence="7">
    <location>
        <begin position="198"/>
        <end position="217"/>
    </location>
</feature>
<dbReference type="Pfam" id="PF00083">
    <property type="entry name" value="Sugar_tr"/>
    <property type="match status" value="1"/>
</dbReference>
<evidence type="ECO:0000256" key="7">
    <source>
        <dbReference type="SAM" id="Phobius"/>
    </source>
</evidence>
<feature type="transmembrane region" description="Helical" evidence="7">
    <location>
        <begin position="98"/>
        <end position="119"/>
    </location>
</feature>
<feature type="transmembrane region" description="Helical" evidence="7">
    <location>
        <begin position="318"/>
        <end position="335"/>
    </location>
</feature>
<keyword evidence="5 7" id="KW-1133">Transmembrane helix</keyword>
<dbReference type="SUPFAM" id="SSF103473">
    <property type="entry name" value="MFS general substrate transporter"/>
    <property type="match status" value="1"/>
</dbReference>
<dbReference type="EMBL" id="CP154792">
    <property type="protein sequence ID" value="XAN15035.1"/>
    <property type="molecule type" value="Genomic_DNA"/>
</dbReference>
<evidence type="ECO:0000256" key="1">
    <source>
        <dbReference type="ARBA" id="ARBA00004651"/>
    </source>
</evidence>
<dbReference type="PANTHER" id="PTHR43045">
    <property type="entry name" value="SHIKIMATE TRANSPORTER"/>
    <property type="match status" value="1"/>
</dbReference>
<evidence type="ECO:0000256" key="2">
    <source>
        <dbReference type="ARBA" id="ARBA00022448"/>
    </source>
</evidence>
<organism evidence="9 10">
    <name type="scientific">Achromobacter denitrificans</name>
    <name type="common">Alcaligenes denitrificans</name>
    <dbReference type="NCBI Taxonomy" id="32002"/>
    <lineage>
        <taxon>Bacteria</taxon>
        <taxon>Pseudomonadati</taxon>
        <taxon>Pseudomonadota</taxon>
        <taxon>Betaproteobacteria</taxon>
        <taxon>Burkholderiales</taxon>
        <taxon>Alcaligenaceae</taxon>
        <taxon>Achromobacter</taxon>
    </lineage>
</organism>
<reference evidence="9 10" key="1">
    <citation type="submission" date="2024-05" db="EMBL/GenBank/DDBJ databases">
        <title>Achromobacter denitrificans. BP1, complete genome.</title>
        <authorList>
            <person name="Zhang B."/>
        </authorList>
    </citation>
    <scope>NUCLEOTIDE SEQUENCE [LARGE SCALE GENOMIC DNA]</scope>
    <source>
        <strain evidence="9 10">BP1</strain>
    </source>
</reference>
<evidence type="ECO:0000256" key="5">
    <source>
        <dbReference type="ARBA" id="ARBA00022989"/>
    </source>
</evidence>
<feature type="transmembrane region" description="Helical" evidence="7">
    <location>
        <begin position="125"/>
        <end position="151"/>
    </location>
</feature>
<sequence length="440" mass="47953">MHQNNDTRRQPIMSTQTEAQKSRKAGLAAFIGTVLEWYDFIIYGTAAAIVLNKVFFPNSDPLVGTLAAFATYAVGFLARPLGGLFLGYLGDKVGRKTVLVLTLFLMGGATTAIGLLPGYDSIGVWAPILLVLMRLLQGFGAGGEYAGAVVLSVEHAQKGKRGAAGAWAPLGFAAATLLANAVFFFFLNVLSEEQFMAWGWRIPFLLGAACVLVGYLIRRNIEEPPAFEKAQQSQQLKKIGLLSAIKHHPRSFFIVIGSRMGENGFAYLYPVFCVSYMVTTLKMEKSMALWAVIIASAIQLVTIPFYGALSDRVGRKKVYLAGVIFSMLWLAPFFMLLDVQAFWAVALGFAVGLGIAYPAMLSPQAAWYAELFDTEFRLAGFAFSRELGSLLAGGLAPFIATALYTYYQHWWPIVVYMGAMGILTLIALALGPETVHKEID</sequence>
<dbReference type="Gene3D" id="1.20.1250.20">
    <property type="entry name" value="MFS general substrate transporter like domains"/>
    <property type="match status" value="2"/>
</dbReference>
<evidence type="ECO:0000256" key="6">
    <source>
        <dbReference type="ARBA" id="ARBA00023136"/>
    </source>
</evidence>
<dbReference type="PANTHER" id="PTHR43045:SF1">
    <property type="entry name" value="SHIKIMATE TRANSPORTER"/>
    <property type="match status" value="1"/>
</dbReference>
<dbReference type="PROSITE" id="PS50850">
    <property type="entry name" value="MFS"/>
    <property type="match status" value="1"/>
</dbReference>
<gene>
    <name evidence="9" type="ORF">AAIK43_27175</name>
</gene>
<feature type="transmembrane region" description="Helical" evidence="7">
    <location>
        <begin position="387"/>
        <end position="407"/>
    </location>
</feature>
<name>A0ABZ3FZ40_ACHDE</name>
<feature type="transmembrane region" description="Helical" evidence="7">
    <location>
        <begin position="163"/>
        <end position="186"/>
    </location>
</feature>
<keyword evidence="6 7" id="KW-0472">Membrane</keyword>
<dbReference type="InterPro" id="IPR005829">
    <property type="entry name" value="Sugar_transporter_CS"/>
</dbReference>
<feature type="domain" description="Major facilitator superfamily (MFS) profile" evidence="8">
    <location>
        <begin position="25"/>
        <end position="435"/>
    </location>
</feature>
<dbReference type="PROSITE" id="PS00217">
    <property type="entry name" value="SUGAR_TRANSPORT_2"/>
    <property type="match status" value="1"/>
</dbReference>
<feature type="transmembrane region" description="Helical" evidence="7">
    <location>
        <begin position="413"/>
        <end position="431"/>
    </location>
</feature>
<keyword evidence="3" id="KW-1003">Cell membrane</keyword>
<accession>A0ABZ3FZ40</accession>